<dbReference type="PANTHER" id="PTHR30027:SF3">
    <property type="entry name" value="16S RRNA (URACIL(1498)-N(3))-METHYLTRANSFERASE"/>
    <property type="match status" value="1"/>
</dbReference>
<feature type="domain" description="Ribosomal RNA small subunit methyltransferase E PUA-like" evidence="14">
    <location>
        <begin position="18"/>
        <end position="62"/>
    </location>
</feature>
<dbReference type="InterPro" id="IPR029026">
    <property type="entry name" value="tRNA_m1G_MTases_N"/>
</dbReference>
<evidence type="ECO:0000259" key="13">
    <source>
        <dbReference type="Pfam" id="PF04452"/>
    </source>
</evidence>
<dbReference type="NCBIfam" id="NF008691">
    <property type="entry name" value="PRK11713.1-4"/>
    <property type="match status" value="1"/>
</dbReference>
<dbReference type="SUPFAM" id="SSF75217">
    <property type="entry name" value="alpha/beta knot"/>
    <property type="match status" value="1"/>
</dbReference>
<dbReference type="CDD" id="cd18084">
    <property type="entry name" value="RsmE-like"/>
    <property type="match status" value="1"/>
</dbReference>
<dbReference type="Gene3D" id="3.40.1280.10">
    <property type="match status" value="1"/>
</dbReference>
<dbReference type="GO" id="GO:0070042">
    <property type="term" value="F:rRNA (uridine-N3-)-methyltransferase activity"/>
    <property type="evidence" value="ECO:0007669"/>
    <property type="project" value="TreeGrafter"/>
</dbReference>
<dbReference type="InterPro" id="IPR015947">
    <property type="entry name" value="PUA-like_sf"/>
</dbReference>
<dbReference type="Pfam" id="PF04452">
    <property type="entry name" value="Methyltrans_RNA"/>
    <property type="match status" value="1"/>
</dbReference>
<dbReference type="InterPro" id="IPR046887">
    <property type="entry name" value="RsmE_PUA-like"/>
</dbReference>
<evidence type="ECO:0000313" key="16">
    <source>
        <dbReference type="Proteomes" id="UP000191200"/>
    </source>
</evidence>
<organism evidence="15 16">
    <name type="scientific">Vagococcus teuberi</name>
    <dbReference type="NCBI Taxonomy" id="519472"/>
    <lineage>
        <taxon>Bacteria</taxon>
        <taxon>Bacillati</taxon>
        <taxon>Bacillota</taxon>
        <taxon>Bacilli</taxon>
        <taxon>Lactobacillales</taxon>
        <taxon>Enterococcaceae</taxon>
        <taxon>Vagococcus</taxon>
    </lineage>
</organism>
<dbReference type="InterPro" id="IPR029028">
    <property type="entry name" value="Alpha/beta_knot_MTases"/>
</dbReference>
<dbReference type="PANTHER" id="PTHR30027">
    <property type="entry name" value="RIBOSOMAL RNA SMALL SUBUNIT METHYLTRANSFERASE E"/>
    <property type="match status" value="1"/>
</dbReference>
<evidence type="ECO:0000256" key="12">
    <source>
        <dbReference type="PIRNR" id="PIRNR015601"/>
    </source>
</evidence>
<evidence type="ECO:0000256" key="2">
    <source>
        <dbReference type="ARBA" id="ARBA00005528"/>
    </source>
</evidence>
<dbReference type="EC" id="2.1.1.193" evidence="3 12"/>
<name>A0A1J0A7N9_9ENTE</name>
<evidence type="ECO:0000256" key="8">
    <source>
        <dbReference type="ARBA" id="ARBA00022679"/>
    </source>
</evidence>
<gene>
    <name evidence="15" type="ORF">BHY08_09020</name>
</gene>
<keyword evidence="16" id="KW-1185">Reference proteome</keyword>
<proteinExistence type="inferred from homology"/>
<keyword evidence="5 12" id="KW-0963">Cytoplasm</keyword>
<dbReference type="OrthoDB" id="9815641at2"/>
<dbReference type="SUPFAM" id="SSF88697">
    <property type="entry name" value="PUA domain-like"/>
    <property type="match status" value="1"/>
</dbReference>
<evidence type="ECO:0000256" key="11">
    <source>
        <dbReference type="ARBA" id="ARBA00047944"/>
    </source>
</evidence>
<evidence type="ECO:0000256" key="6">
    <source>
        <dbReference type="ARBA" id="ARBA00022552"/>
    </source>
</evidence>
<dbReference type="AlphaFoldDB" id="A0A1J0A7N9"/>
<dbReference type="RefSeq" id="WP_071457545.1">
    <property type="nucleotide sequence ID" value="NZ_CP017267.1"/>
</dbReference>
<evidence type="ECO:0000256" key="1">
    <source>
        <dbReference type="ARBA" id="ARBA00004496"/>
    </source>
</evidence>
<evidence type="ECO:0000256" key="4">
    <source>
        <dbReference type="ARBA" id="ARBA00013673"/>
    </source>
</evidence>
<evidence type="ECO:0000256" key="10">
    <source>
        <dbReference type="ARBA" id="ARBA00025699"/>
    </source>
</evidence>
<keyword evidence="7 12" id="KW-0489">Methyltransferase</keyword>
<dbReference type="GO" id="GO:0070475">
    <property type="term" value="P:rRNA base methylation"/>
    <property type="evidence" value="ECO:0007669"/>
    <property type="project" value="TreeGrafter"/>
</dbReference>
<keyword evidence="8 12" id="KW-0808">Transferase</keyword>
<evidence type="ECO:0000256" key="5">
    <source>
        <dbReference type="ARBA" id="ARBA00022490"/>
    </source>
</evidence>
<evidence type="ECO:0000259" key="14">
    <source>
        <dbReference type="Pfam" id="PF20260"/>
    </source>
</evidence>
<evidence type="ECO:0000313" key="15">
    <source>
        <dbReference type="EMBL" id="APB31938.1"/>
    </source>
</evidence>
<dbReference type="Pfam" id="PF20260">
    <property type="entry name" value="PUA_4"/>
    <property type="match status" value="1"/>
</dbReference>
<comment type="function">
    <text evidence="10 12">Specifically methylates the N3 position of the uracil ring of uridine 1498 (m3U1498) in 16S rRNA. Acts on the fully assembled 30S ribosomal subunit.</text>
</comment>
<dbReference type="STRING" id="519472.BHY08_09020"/>
<evidence type="ECO:0000256" key="7">
    <source>
        <dbReference type="ARBA" id="ARBA00022603"/>
    </source>
</evidence>
<sequence>MQRYFLPYDYDEQATFELRDSDFHHAKNVMRMTVDDECFLVFQNQVAIKAIIVSIEESTIVFSEVSKEETQKEMPVNVTIACGYTKGDKLELVAQKGTELGMHELIGFPSKTSVVKWDEKKRVKKTQRLEKIVKEASEQSHRQVVPNVQLYRSFKELLEKAKEFTHCLVAYEESSKQGEKSQFATTLSACNPGESLLIIFGPEGGLTPDEIKVLEECDVKSCALGPRILRAETAPLYALSAMSYQWELCEK</sequence>
<accession>A0A1J0A7N9</accession>
<comment type="catalytic activity">
    <reaction evidence="11 12">
        <text>uridine(1498) in 16S rRNA + S-adenosyl-L-methionine = N(3)-methyluridine(1498) in 16S rRNA + S-adenosyl-L-homocysteine + H(+)</text>
        <dbReference type="Rhea" id="RHEA:42920"/>
        <dbReference type="Rhea" id="RHEA-COMP:10283"/>
        <dbReference type="Rhea" id="RHEA-COMP:10284"/>
        <dbReference type="ChEBI" id="CHEBI:15378"/>
        <dbReference type="ChEBI" id="CHEBI:57856"/>
        <dbReference type="ChEBI" id="CHEBI:59789"/>
        <dbReference type="ChEBI" id="CHEBI:65315"/>
        <dbReference type="ChEBI" id="CHEBI:74502"/>
        <dbReference type="EC" id="2.1.1.193"/>
    </reaction>
</comment>
<dbReference type="NCBIfam" id="TIGR00046">
    <property type="entry name" value="RsmE family RNA methyltransferase"/>
    <property type="match status" value="1"/>
</dbReference>
<feature type="domain" description="Ribosomal RNA small subunit methyltransferase E methyltransferase" evidence="13">
    <location>
        <begin position="73"/>
        <end position="243"/>
    </location>
</feature>
<evidence type="ECO:0000256" key="3">
    <source>
        <dbReference type="ARBA" id="ARBA00012328"/>
    </source>
</evidence>
<comment type="subcellular location">
    <subcellularLocation>
        <location evidence="1 12">Cytoplasm</location>
    </subcellularLocation>
</comment>
<keyword evidence="9 12" id="KW-0949">S-adenosyl-L-methionine</keyword>
<dbReference type="PIRSF" id="PIRSF015601">
    <property type="entry name" value="MTase_slr0722"/>
    <property type="match status" value="1"/>
</dbReference>
<reference evidence="15 16" key="1">
    <citation type="submission" date="2016-09" db="EMBL/GenBank/DDBJ databases">
        <title>Vagococcus teuberi sp. nov., isolated from the Malian artisanal sour milk fene.</title>
        <authorList>
            <person name="Wullschleger S."/>
            <person name="Seifert C."/>
            <person name="Baumgartner S."/>
            <person name="Lacroix C."/>
            <person name="Bonfoh B."/>
            <person name="Stevens M.J."/>
            <person name="Meile L."/>
        </authorList>
    </citation>
    <scope>NUCLEOTIDE SEQUENCE [LARGE SCALE GENOMIC DNA]</scope>
    <source>
        <strain evidence="15 16">DSM 21459</strain>
    </source>
</reference>
<protein>
    <recommendedName>
        <fullName evidence="4 12">Ribosomal RNA small subunit methyltransferase E</fullName>
        <ecNumber evidence="3 12">2.1.1.193</ecNumber>
    </recommendedName>
</protein>
<comment type="similarity">
    <text evidence="2 12">Belongs to the RNA methyltransferase RsmE family.</text>
</comment>
<dbReference type="Proteomes" id="UP000191200">
    <property type="component" value="Chromosome"/>
</dbReference>
<dbReference type="GO" id="GO:0005737">
    <property type="term" value="C:cytoplasm"/>
    <property type="evidence" value="ECO:0007669"/>
    <property type="project" value="UniProtKB-SubCell"/>
</dbReference>
<keyword evidence="6 12" id="KW-0698">rRNA processing</keyword>
<dbReference type="EMBL" id="CP017267">
    <property type="protein sequence ID" value="APB31938.1"/>
    <property type="molecule type" value="Genomic_DNA"/>
</dbReference>
<dbReference type="Gene3D" id="2.40.240.20">
    <property type="entry name" value="Hypothetical PUA domain-like, domain 1"/>
    <property type="match status" value="1"/>
</dbReference>
<evidence type="ECO:0000256" key="9">
    <source>
        <dbReference type="ARBA" id="ARBA00022691"/>
    </source>
</evidence>
<dbReference type="InterPro" id="IPR006700">
    <property type="entry name" value="RsmE"/>
</dbReference>
<dbReference type="InterPro" id="IPR046886">
    <property type="entry name" value="RsmE_MTase_dom"/>
</dbReference>
<dbReference type="KEGG" id="vte:BHY08_09020"/>